<organism evidence="5 6">
    <name type="scientific">Conyzicola lurida</name>
    <dbReference type="NCBI Taxonomy" id="1172621"/>
    <lineage>
        <taxon>Bacteria</taxon>
        <taxon>Bacillati</taxon>
        <taxon>Actinomycetota</taxon>
        <taxon>Actinomycetes</taxon>
        <taxon>Micrococcales</taxon>
        <taxon>Microbacteriaceae</taxon>
        <taxon>Conyzicola</taxon>
    </lineage>
</organism>
<accession>A0A841AQ19</accession>
<keyword evidence="3" id="KW-0804">Transcription</keyword>
<dbReference type="Gene3D" id="1.10.10.60">
    <property type="entry name" value="Homeodomain-like"/>
    <property type="match status" value="1"/>
</dbReference>
<dbReference type="SUPFAM" id="SSF46689">
    <property type="entry name" value="Homeodomain-like"/>
    <property type="match status" value="1"/>
</dbReference>
<name>A0A841AQ19_9MICO</name>
<evidence type="ECO:0000259" key="4">
    <source>
        <dbReference type="PROSITE" id="PS01124"/>
    </source>
</evidence>
<evidence type="ECO:0000313" key="6">
    <source>
        <dbReference type="Proteomes" id="UP000536685"/>
    </source>
</evidence>
<proteinExistence type="predicted"/>
<dbReference type="SMART" id="SM00342">
    <property type="entry name" value="HTH_ARAC"/>
    <property type="match status" value="1"/>
</dbReference>
<dbReference type="RefSeq" id="WP_184238467.1">
    <property type="nucleotide sequence ID" value="NZ_JACHMJ010000001.1"/>
</dbReference>
<gene>
    <name evidence="5" type="ORF">HD599_002707</name>
</gene>
<keyword evidence="1" id="KW-0805">Transcription regulation</keyword>
<dbReference type="Pfam" id="PF14525">
    <property type="entry name" value="AraC_binding_2"/>
    <property type="match status" value="1"/>
</dbReference>
<protein>
    <submittedName>
        <fullName evidence="5">AraC-like DNA-binding protein</fullName>
    </submittedName>
</protein>
<dbReference type="PROSITE" id="PS01124">
    <property type="entry name" value="HTH_ARAC_FAMILY_2"/>
    <property type="match status" value="1"/>
</dbReference>
<feature type="domain" description="HTH araC/xylS-type" evidence="4">
    <location>
        <begin position="226"/>
        <end position="327"/>
    </location>
</feature>
<keyword evidence="2 5" id="KW-0238">DNA-binding</keyword>
<evidence type="ECO:0000256" key="3">
    <source>
        <dbReference type="ARBA" id="ARBA00023163"/>
    </source>
</evidence>
<dbReference type="GO" id="GO:0043565">
    <property type="term" value="F:sequence-specific DNA binding"/>
    <property type="evidence" value="ECO:0007669"/>
    <property type="project" value="InterPro"/>
</dbReference>
<evidence type="ECO:0000256" key="1">
    <source>
        <dbReference type="ARBA" id="ARBA00023015"/>
    </source>
</evidence>
<dbReference type="Pfam" id="PF12833">
    <property type="entry name" value="HTH_18"/>
    <property type="match status" value="1"/>
</dbReference>
<reference evidence="5 6" key="1">
    <citation type="submission" date="2020-08" db="EMBL/GenBank/DDBJ databases">
        <title>Sequencing the genomes of 1000 actinobacteria strains.</title>
        <authorList>
            <person name="Klenk H.-P."/>
        </authorList>
    </citation>
    <scope>NUCLEOTIDE SEQUENCE [LARGE SCALE GENOMIC DNA]</scope>
    <source>
        <strain evidence="5 6">DSM 105784</strain>
    </source>
</reference>
<comment type="caution">
    <text evidence="5">The sequence shown here is derived from an EMBL/GenBank/DDBJ whole genome shotgun (WGS) entry which is preliminary data.</text>
</comment>
<dbReference type="InterPro" id="IPR050204">
    <property type="entry name" value="AraC_XylS_family_regulators"/>
</dbReference>
<dbReference type="GO" id="GO:0003700">
    <property type="term" value="F:DNA-binding transcription factor activity"/>
    <property type="evidence" value="ECO:0007669"/>
    <property type="project" value="InterPro"/>
</dbReference>
<evidence type="ECO:0000313" key="5">
    <source>
        <dbReference type="EMBL" id="MBB5844384.1"/>
    </source>
</evidence>
<dbReference type="InterPro" id="IPR035418">
    <property type="entry name" value="AraC-bd_2"/>
</dbReference>
<dbReference type="InterPro" id="IPR009057">
    <property type="entry name" value="Homeodomain-like_sf"/>
</dbReference>
<sequence length="337" mass="36521">MGADTGEMFASHRVASCHDIDHARQALSNVFLPVDFPSARTSAIVDLKLNALRVGRLTCGYMSFHDAVSIETAEAENYHVDIPTGGRAMMRAGLGSPVYGSDMTAGIFMPGRPVDIDCGEGFAQLSLMIPRDLLQLEIENLLGDELASPLEFQEELDLTTPGARSMMQALRMIDDASGQNGGALTHPLAVQRLEQVLVHSLLFAQRHNHSLALSGPSPAPGVRPVSRAIELMRSDPAHPWTVAELAAAVSLSVRSLQEGFRRSLDTTPTVYLRHLRLEKAHDELTLAAPGTVSVTEVAARWGFVHLGRFAASYRRAFSEHPSDTLRSAGVRELPTAK</sequence>
<evidence type="ECO:0000256" key="2">
    <source>
        <dbReference type="ARBA" id="ARBA00023125"/>
    </source>
</evidence>
<dbReference type="PANTHER" id="PTHR46796">
    <property type="entry name" value="HTH-TYPE TRANSCRIPTIONAL ACTIVATOR RHAS-RELATED"/>
    <property type="match status" value="1"/>
</dbReference>
<keyword evidence="6" id="KW-1185">Reference proteome</keyword>
<dbReference type="Proteomes" id="UP000536685">
    <property type="component" value="Unassembled WGS sequence"/>
</dbReference>
<dbReference type="PANTHER" id="PTHR46796:SF12">
    <property type="entry name" value="HTH-TYPE DNA-BINDING TRANSCRIPTIONAL ACTIVATOR EUTR"/>
    <property type="match status" value="1"/>
</dbReference>
<dbReference type="InterPro" id="IPR018060">
    <property type="entry name" value="HTH_AraC"/>
</dbReference>
<dbReference type="EMBL" id="JACHMJ010000001">
    <property type="protein sequence ID" value="MBB5844384.1"/>
    <property type="molecule type" value="Genomic_DNA"/>
</dbReference>
<dbReference type="AlphaFoldDB" id="A0A841AQ19"/>